<dbReference type="Proteomes" id="UP001275084">
    <property type="component" value="Unassembled WGS sequence"/>
</dbReference>
<dbReference type="PANTHER" id="PTHR13360">
    <property type="entry name" value="ACTIVATING SIGNAL COINTEGRATOR 1 COMPLEX SUBUNIT 1"/>
    <property type="match status" value="1"/>
</dbReference>
<organism evidence="3 4">
    <name type="scientific">Lasiosphaeria hispida</name>
    <dbReference type="NCBI Taxonomy" id="260671"/>
    <lineage>
        <taxon>Eukaryota</taxon>
        <taxon>Fungi</taxon>
        <taxon>Dikarya</taxon>
        <taxon>Ascomycota</taxon>
        <taxon>Pezizomycotina</taxon>
        <taxon>Sordariomycetes</taxon>
        <taxon>Sordariomycetidae</taxon>
        <taxon>Sordariales</taxon>
        <taxon>Lasiosphaeriaceae</taxon>
        <taxon>Lasiosphaeria</taxon>
    </lineage>
</organism>
<dbReference type="InterPro" id="IPR009210">
    <property type="entry name" value="ASCC1"/>
</dbReference>
<dbReference type="PANTHER" id="PTHR13360:SF1">
    <property type="entry name" value="ACTIVATING SIGNAL COINTEGRATOR 1 COMPLEX SUBUNIT 1"/>
    <property type="match status" value="1"/>
</dbReference>
<keyword evidence="3" id="KW-0808">Transferase</keyword>
<dbReference type="Pfam" id="PF10469">
    <property type="entry name" value="AKAP7_NLS"/>
    <property type="match status" value="1"/>
</dbReference>
<dbReference type="InterPro" id="IPR019510">
    <property type="entry name" value="AKAP7-like_phosphoesterase"/>
</dbReference>
<feature type="region of interest" description="Disordered" evidence="1">
    <location>
        <begin position="91"/>
        <end position="119"/>
    </location>
</feature>
<dbReference type="GO" id="GO:0005634">
    <property type="term" value="C:nucleus"/>
    <property type="evidence" value="ECO:0007669"/>
    <property type="project" value="TreeGrafter"/>
</dbReference>
<evidence type="ECO:0000313" key="4">
    <source>
        <dbReference type="Proteomes" id="UP001275084"/>
    </source>
</evidence>
<name>A0AAJ0M975_9PEZI</name>
<feature type="domain" description="A-kinase anchor protein 7-like phosphoesterase" evidence="2">
    <location>
        <begin position="8"/>
        <end position="264"/>
    </location>
</feature>
<dbReference type="EMBL" id="JAUIQD010000007">
    <property type="protein sequence ID" value="KAK3343724.1"/>
    <property type="molecule type" value="Genomic_DNA"/>
</dbReference>
<gene>
    <name evidence="3" type="ORF">B0T25DRAFT_572724</name>
</gene>
<dbReference type="Gene3D" id="3.90.1140.10">
    <property type="entry name" value="Cyclic phosphodiesterase"/>
    <property type="match status" value="1"/>
</dbReference>
<evidence type="ECO:0000256" key="1">
    <source>
        <dbReference type="SAM" id="MobiDB-lite"/>
    </source>
</evidence>
<proteinExistence type="predicted"/>
<reference evidence="3" key="1">
    <citation type="journal article" date="2023" name="Mol. Phylogenet. Evol.">
        <title>Genome-scale phylogeny and comparative genomics of the fungal order Sordariales.</title>
        <authorList>
            <person name="Hensen N."/>
            <person name="Bonometti L."/>
            <person name="Westerberg I."/>
            <person name="Brannstrom I.O."/>
            <person name="Guillou S."/>
            <person name="Cros-Aarteil S."/>
            <person name="Calhoun S."/>
            <person name="Haridas S."/>
            <person name="Kuo A."/>
            <person name="Mondo S."/>
            <person name="Pangilinan J."/>
            <person name="Riley R."/>
            <person name="LaButti K."/>
            <person name="Andreopoulos B."/>
            <person name="Lipzen A."/>
            <person name="Chen C."/>
            <person name="Yan M."/>
            <person name="Daum C."/>
            <person name="Ng V."/>
            <person name="Clum A."/>
            <person name="Steindorff A."/>
            <person name="Ohm R.A."/>
            <person name="Martin F."/>
            <person name="Silar P."/>
            <person name="Natvig D.O."/>
            <person name="Lalanne C."/>
            <person name="Gautier V."/>
            <person name="Ament-Velasquez S.L."/>
            <person name="Kruys A."/>
            <person name="Hutchinson M.I."/>
            <person name="Powell A.J."/>
            <person name="Barry K."/>
            <person name="Miller A.N."/>
            <person name="Grigoriev I.V."/>
            <person name="Debuchy R."/>
            <person name="Gladieux P."/>
            <person name="Hiltunen Thoren M."/>
            <person name="Johannesson H."/>
        </authorList>
    </citation>
    <scope>NUCLEOTIDE SEQUENCE</scope>
    <source>
        <strain evidence="3">CBS 955.72</strain>
    </source>
</reference>
<sequence>MPPKPAAPTHFLCIPLVNAASRPQLAQSLSAFRADVSSPASFGVPEDAVRPVGTLHLTLGVFSFPKDEGLDRASELLSSLRLREMLANIKPPTMPGASEPEPAATAAETKGKGEFTSETPPEAALAITLRGLESMQLPEKASVLYAPPVDGLGTLYAFCERLRAAFQEAELMADEKRPLLLHATILNTIYVKGGRGPRGRGGKHGKRGEKLTIDARGILDRYDDQIWMEDVRVDKIAICRMGAKKTEVDGAEDEAYEVEAEVEF</sequence>
<keyword evidence="3" id="KW-0418">Kinase</keyword>
<comment type="caution">
    <text evidence="3">The sequence shown here is derived from an EMBL/GenBank/DDBJ whole genome shotgun (WGS) entry which is preliminary data.</text>
</comment>
<keyword evidence="4" id="KW-1185">Reference proteome</keyword>
<protein>
    <submittedName>
        <fullName evidence="3">Kinase A anchor protein</fullName>
    </submittedName>
</protein>
<dbReference type="AlphaFoldDB" id="A0AAJ0M975"/>
<accession>A0AAJ0M975</accession>
<reference evidence="3" key="2">
    <citation type="submission" date="2023-06" db="EMBL/GenBank/DDBJ databases">
        <authorList>
            <consortium name="Lawrence Berkeley National Laboratory"/>
            <person name="Haridas S."/>
            <person name="Hensen N."/>
            <person name="Bonometti L."/>
            <person name="Westerberg I."/>
            <person name="Brannstrom I.O."/>
            <person name="Guillou S."/>
            <person name="Cros-Aarteil S."/>
            <person name="Calhoun S."/>
            <person name="Kuo A."/>
            <person name="Mondo S."/>
            <person name="Pangilinan J."/>
            <person name="Riley R."/>
            <person name="Labutti K."/>
            <person name="Andreopoulos B."/>
            <person name="Lipzen A."/>
            <person name="Chen C."/>
            <person name="Yanf M."/>
            <person name="Daum C."/>
            <person name="Ng V."/>
            <person name="Clum A."/>
            <person name="Steindorff A."/>
            <person name="Ohm R."/>
            <person name="Martin F."/>
            <person name="Silar P."/>
            <person name="Natvig D."/>
            <person name="Lalanne C."/>
            <person name="Gautier V."/>
            <person name="Ament-Velasquez S.L."/>
            <person name="Kruys A."/>
            <person name="Hutchinson M.I."/>
            <person name="Powell A.J."/>
            <person name="Barry K."/>
            <person name="Miller A.N."/>
            <person name="Grigoriev I.V."/>
            <person name="Debuchy R."/>
            <person name="Gladieux P."/>
            <person name="Thoren M.H."/>
            <person name="Johannesson H."/>
        </authorList>
    </citation>
    <scope>NUCLEOTIDE SEQUENCE</scope>
    <source>
        <strain evidence="3">CBS 955.72</strain>
    </source>
</reference>
<evidence type="ECO:0000259" key="2">
    <source>
        <dbReference type="Pfam" id="PF10469"/>
    </source>
</evidence>
<dbReference type="GO" id="GO:0016301">
    <property type="term" value="F:kinase activity"/>
    <property type="evidence" value="ECO:0007669"/>
    <property type="project" value="UniProtKB-KW"/>
</dbReference>
<dbReference type="GO" id="GO:0006307">
    <property type="term" value="P:DNA alkylation repair"/>
    <property type="evidence" value="ECO:0007669"/>
    <property type="project" value="InterPro"/>
</dbReference>
<feature type="compositionally biased region" description="Low complexity" evidence="1">
    <location>
        <begin position="99"/>
        <end position="108"/>
    </location>
</feature>
<dbReference type="GO" id="GO:0006355">
    <property type="term" value="P:regulation of DNA-templated transcription"/>
    <property type="evidence" value="ECO:0007669"/>
    <property type="project" value="TreeGrafter"/>
</dbReference>
<evidence type="ECO:0000313" key="3">
    <source>
        <dbReference type="EMBL" id="KAK3343724.1"/>
    </source>
</evidence>